<dbReference type="GO" id="GO:0005829">
    <property type="term" value="C:cytosol"/>
    <property type="evidence" value="ECO:0007669"/>
    <property type="project" value="TreeGrafter"/>
</dbReference>
<dbReference type="SUPFAM" id="SSF46785">
    <property type="entry name" value="Winged helix' DNA-binding domain"/>
    <property type="match status" value="1"/>
</dbReference>
<dbReference type="Pfam" id="PF01399">
    <property type="entry name" value="PCI"/>
    <property type="match status" value="1"/>
</dbReference>
<dbReference type="OrthoDB" id="295656at2759"/>
<keyword evidence="7" id="KW-0539">Nucleus</keyword>
<dbReference type="Proteomes" id="UP000886653">
    <property type="component" value="Unassembled WGS sequence"/>
</dbReference>
<comment type="subcellular location">
    <subcellularLocation>
        <location evidence="2">Cytoplasm</location>
    </subcellularLocation>
    <subcellularLocation>
        <location evidence="1">Nucleus</location>
    </subcellularLocation>
</comment>
<feature type="region of interest" description="Disordered" evidence="8">
    <location>
        <begin position="289"/>
        <end position="324"/>
    </location>
</feature>
<dbReference type="EMBL" id="MU167223">
    <property type="protein sequence ID" value="KAG0149968.1"/>
    <property type="molecule type" value="Genomic_DNA"/>
</dbReference>
<evidence type="ECO:0000256" key="6">
    <source>
        <dbReference type="ARBA" id="ARBA00022790"/>
    </source>
</evidence>
<organism evidence="10 11">
    <name type="scientific">Cronartium quercuum f. sp. fusiforme G11</name>
    <dbReference type="NCBI Taxonomy" id="708437"/>
    <lineage>
        <taxon>Eukaryota</taxon>
        <taxon>Fungi</taxon>
        <taxon>Dikarya</taxon>
        <taxon>Basidiomycota</taxon>
        <taxon>Pucciniomycotina</taxon>
        <taxon>Pucciniomycetes</taxon>
        <taxon>Pucciniales</taxon>
        <taxon>Coleosporiaceae</taxon>
        <taxon>Cronartium</taxon>
    </lineage>
</organism>
<dbReference type="Pfam" id="PF22241">
    <property type="entry name" value="PSMD12-CSN4_N"/>
    <property type="match status" value="1"/>
</dbReference>
<evidence type="ECO:0000256" key="8">
    <source>
        <dbReference type="SAM" id="MobiDB-lite"/>
    </source>
</evidence>
<sequence length="461" mass="51316">MDSRLLEISQLGQTAKTPAYVQLLDSLFANPNSLDTISSLSQFVGAVVQDAVGLLVTRTVLSELIERIKTNIPSTEIRRKAIETVLDQSEFRSRESRFEAHVAELREMLAGLLEDEEDWSSAARMLQGIPMNPGHRTISDEYRLRIYIRIVRLFIEDDDATSAETYLNRASLLIPSTKDEATILTFKLSQARIFDARRRFEEASKKYHEISFTPSLAEDEREQCLSAALVCAVLAPAGPSRSRLLASLFRDERTSSLPHHTILSKMFLGQIIRSAELVEFERGLRPHQLAQLPASGSVHQEEDDDKKDDPMRDGPVRQVKQGPQTVFDRAMMQHNLLATSKIYDHVTLKGLGIIVGLTAGAVEVMARTMIQEGRLKASIDQVDRMVTFQRERKVDGDVVVSNVAAAGGAKAEGEGGDEMLGIVPVTIRWDEAIRETSHKVESIYEHVSEILSAKEATPIAV</sequence>
<dbReference type="InterPro" id="IPR054559">
    <property type="entry name" value="PSMD12-CSN4-like_N"/>
</dbReference>
<evidence type="ECO:0000313" key="10">
    <source>
        <dbReference type="EMBL" id="KAG0149968.1"/>
    </source>
</evidence>
<evidence type="ECO:0000256" key="3">
    <source>
        <dbReference type="ARBA" id="ARBA00010417"/>
    </source>
</evidence>
<keyword evidence="11" id="KW-1185">Reference proteome</keyword>
<dbReference type="PANTHER" id="PTHR10855">
    <property type="entry name" value="26S PROTEASOME NON-ATPASE REGULATORY SUBUNIT 12/COP9 SIGNALOSOME COMPLEX SUBUNIT 4"/>
    <property type="match status" value="1"/>
</dbReference>
<keyword evidence="6" id="KW-0736">Signalosome</keyword>
<evidence type="ECO:0000259" key="9">
    <source>
        <dbReference type="PROSITE" id="PS50250"/>
    </source>
</evidence>
<evidence type="ECO:0000313" key="11">
    <source>
        <dbReference type="Proteomes" id="UP000886653"/>
    </source>
</evidence>
<dbReference type="PANTHER" id="PTHR10855:SF2">
    <property type="entry name" value="COP9 SIGNALOSOME COMPLEX SUBUNIT 4"/>
    <property type="match status" value="1"/>
</dbReference>
<evidence type="ECO:0000256" key="2">
    <source>
        <dbReference type="ARBA" id="ARBA00004496"/>
    </source>
</evidence>
<accession>A0A9P6NPS5</accession>
<dbReference type="InterPro" id="IPR000717">
    <property type="entry name" value="PCI_dom"/>
</dbReference>
<gene>
    <name evidence="10" type="ORF">CROQUDRAFT_668861</name>
</gene>
<comment type="caution">
    <text evidence="10">The sequence shown here is derived from an EMBL/GenBank/DDBJ whole genome shotgun (WGS) entry which is preliminary data.</text>
</comment>
<dbReference type="Gene3D" id="1.10.10.10">
    <property type="entry name" value="Winged helix-like DNA-binding domain superfamily/Winged helix DNA-binding domain"/>
    <property type="match status" value="1"/>
</dbReference>
<dbReference type="InterPro" id="IPR036390">
    <property type="entry name" value="WH_DNA-bd_sf"/>
</dbReference>
<dbReference type="PROSITE" id="PS50250">
    <property type="entry name" value="PCI"/>
    <property type="match status" value="1"/>
</dbReference>
<evidence type="ECO:0000256" key="4">
    <source>
        <dbReference type="ARBA" id="ARBA00014881"/>
    </source>
</evidence>
<evidence type="ECO:0000256" key="5">
    <source>
        <dbReference type="ARBA" id="ARBA00022490"/>
    </source>
</evidence>
<dbReference type="InterPro" id="IPR036388">
    <property type="entry name" value="WH-like_DNA-bd_sf"/>
</dbReference>
<evidence type="ECO:0000256" key="7">
    <source>
        <dbReference type="ARBA" id="ARBA00023242"/>
    </source>
</evidence>
<comment type="similarity">
    <text evidence="3">Belongs to the CSN4 family.</text>
</comment>
<dbReference type="AlphaFoldDB" id="A0A9P6NPS5"/>
<keyword evidence="5" id="KW-0963">Cytoplasm</keyword>
<evidence type="ECO:0000256" key="1">
    <source>
        <dbReference type="ARBA" id="ARBA00004123"/>
    </source>
</evidence>
<reference evidence="10" key="1">
    <citation type="submission" date="2013-11" db="EMBL/GenBank/DDBJ databases">
        <title>Genome sequence of the fusiform rust pathogen reveals effectors for host alternation and coevolution with pine.</title>
        <authorList>
            <consortium name="DOE Joint Genome Institute"/>
            <person name="Smith K."/>
            <person name="Pendleton A."/>
            <person name="Kubisiak T."/>
            <person name="Anderson C."/>
            <person name="Salamov A."/>
            <person name="Aerts A."/>
            <person name="Riley R."/>
            <person name="Clum A."/>
            <person name="Lindquist E."/>
            <person name="Ence D."/>
            <person name="Campbell M."/>
            <person name="Kronenberg Z."/>
            <person name="Feau N."/>
            <person name="Dhillon B."/>
            <person name="Hamelin R."/>
            <person name="Burleigh J."/>
            <person name="Smith J."/>
            <person name="Yandell M."/>
            <person name="Nelson C."/>
            <person name="Grigoriev I."/>
            <person name="Davis J."/>
        </authorList>
    </citation>
    <scope>NUCLEOTIDE SEQUENCE</scope>
    <source>
        <strain evidence="10">G11</strain>
    </source>
</reference>
<proteinExistence type="inferred from homology"/>
<feature type="domain" description="PCI" evidence="9">
    <location>
        <begin position="198"/>
        <end position="393"/>
    </location>
</feature>
<name>A0A9P6NPS5_9BASI</name>
<dbReference type="GO" id="GO:0008180">
    <property type="term" value="C:COP9 signalosome"/>
    <property type="evidence" value="ECO:0007669"/>
    <property type="project" value="UniProtKB-KW"/>
</dbReference>
<protein>
    <recommendedName>
        <fullName evidence="4">COP9 signalosome complex subunit 4</fullName>
    </recommendedName>
</protein>
<dbReference type="InterPro" id="IPR040134">
    <property type="entry name" value="PSMD12/CSN4"/>
</dbReference>